<evidence type="ECO:0000256" key="1">
    <source>
        <dbReference type="SAM" id="MobiDB-lite"/>
    </source>
</evidence>
<evidence type="ECO:0000256" key="2">
    <source>
        <dbReference type="SAM" id="Phobius"/>
    </source>
</evidence>
<dbReference type="Proteomes" id="UP000515312">
    <property type="component" value="Chromosome"/>
</dbReference>
<dbReference type="KEGG" id="adin:H7849_18900"/>
<sequence length="534" mass="57947">MKETGTTFEPPSFVKRHRRRLLWVLAMGVPVVVALVAGIYIIDQHWPYRYRNVKPLLEQLLASRITVSAYHRTYFPHPGFVAKALTLRRNTAPDLPPVGSTEDLIVQGSWLDLLLFRKQVRFVDIKGLHVVIPPVGSRAMQEDFPPGSSGDFAGPETAVEKLVIHDAALDLTRKNGGRYTYVIRQLIMRNVRQGQAAPYVVDMQNAWPAGQIHAIGSFGPVTPKNLGRTQLSGRFTFTGVHLDQIGELHGTLASDGHFSGALAAIELFASALTHDLAVEDGQSTPVNGSVQCTVNGLTGNVVLHRIEVKTGESTVDAAGTVTGAANTPKTTDLDLMTTKARVQDLLRPFLHHEPPVAGPVALKVHAHLAVQQDGTAFLKRLTMDGSFVLPRERVSDPEKENTLTNFSERAQGLKPPKDDPDPAQADPAAAVLSSLEGQVKVREGVVSTERLTFTLPGASADLKGTYDLRNGNVHMLGELKMESDISHVTTGFKSVLLKPLAPFFKKKHAGAVVPVAVTGGPGNYKVNQNLLHDK</sequence>
<feature type="region of interest" description="Disordered" evidence="1">
    <location>
        <begin position="392"/>
        <end position="426"/>
    </location>
</feature>
<keyword evidence="2" id="KW-1133">Transmembrane helix</keyword>
<organism evidence="3 4">
    <name type="scientific">Alloacidobacterium dinghuense</name>
    <dbReference type="NCBI Taxonomy" id="2763107"/>
    <lineage>
        <taxon>Bacteria</taxon>
        <taxon>Pseudomonadati</taxon>
        <taxon>Acidobacteriota</taxon>
        <taxon>Terriglobia</taxon>
        <taxon>Terriglobales</taxon>
        <taxon>Acidobacteriaceae</taxon>
        <taxon>Alloacidobacterium</taxon>
    </lineage>
</organism>
<keyword evidence="2" id="KW-0812">Transmembrane</keyword>
<proteinExistence type="predicted"/>
<keyword evidence="4" id="KW-1185">Reference proteome</keyword>
<gene>
    <name evidence="3" type="ORF">H7849_18900</name>
</gene>
<evidence type="ECO:0000313" key="4">
    <source>
        <dbReference type="Proteomes" id="UP000515312"/>
    </source>
</evidence>
<feature type="transmembrane region" description="Helical" evidence="2">
    <location>
        <begin position="21"/>
        <end position="42"/>
    </location>
</feature>
<dbReference type="AlphaFoldDB" id="A0A7G8BF29"/>
<protein>
    <submittedName>
        <fullName evidence="3">Uncharacterized protein</fullName>
    </submittedName>
</protein>
<feature type="compositionally biased region" description="Basic and acidic residues" evidence="1">
    <location>
        <begin position="392"/>
        <end position="401"/>
    </location>
</feature>
<dbReference type="RefSeq" id="WP_186741556.1">
    <property type="nucleotide sequence ID" value="NZ_CP060394.1"/>
</dbReference>
<evidence type="ECO:0000313" key="3">
    <source>
        <dbReference type="EMBL" id="QNI31149.1"/>
    </source>
</evidence>
<accession>A0A7G8BF29</accession>
<reference evidence="3 4" key="1">
    <citation type="submission" date="2020-08" db="EMBL/GenBank/DDBJ databases">
        <title>Edaphobacter telluris sp. nov. and Acidobacterium dinghuensis sp. nov., two acidobacteria isolated from forest soil.</title>
        <authorList>
            <person name="Fu J."/>
            <person name="Qiu L."/>
        </authorList>
    </citation>
    <scope>NUCLEOTIDE SEQUENCE [LARGE SCALE GENOMIC DNA]</scope>
    <source>
        <strain evidence="3">4Y35</strain>
    </source>
</reference>
<keyword evidence="2" id="KW-0472">Membrane</keyword>
<name>A0A7G8BF29_9BACT</name>
<dbReference type="EMBL" id="CP060394">
    <property type="protein sequence ID" value="QNI31149.1"/>
    <property type="molecule type" value="Genomic_DNA"/>
</dbReference>